<sequence>MKTGIDKDKHWYVVRTTVKGEEKAFENIQKAGFDTYYPRRKVEVKNMRTHTYKVNENALMSRYLFVGFSPKNANFYRVNKCDGVECVLGVNGRPIRISENHVEAIYLAELDMMFDDTREARIHRREEAVSAKENTIKHFPAGTNIFVTDKGNPFATFGAIVEEVTKAGRVIALIELFGRMTAVEFKPAQISPAA</sequence>
<dbReference type="SMART" id="SM00738">
    <property type="entry name" value="NGN"/>
    <property type="match status" value="1"/>
</dbReference>
<dbReference type="GO" id="GO:0006354">
    <property type="term" value="P:DNA-templated transcription elongation"/>
    <property type="evidence" value="ECO:0007669"/>
    <property type="project" value="InterPro"/>
</dbReference>
<dbReference type="PANTHER" id="PTHR30265:SF4">
    <property type="entry name" value="KOW MOTIF FAMILY PROTEIN, EXPRESSED"/>
    <property type="match status" value="1"/>
</dbReference>
<keyword evidence="1" id="KW-0889">Transcription antitermination</keyword>
<dbReference type="GO" id="GO:0031564">
    <property type="term" value="P:transcription antitermination"/>
    <property type="evidence" value="ECO:0007669"/>
    <property type="project" value="UniProtKB-KW"/>
</dbReference>
<dbReference type="AlphaFoldDB" id="A0A2P7AUN0"/>
<dbReference type="Gene3D" id="2.30.30.30">
    <property type="match status" value="1"/>
</dbReference>
<protein>
    <recommendedName>
        <fullName evidence="4">NusG-like N-terminal domain-containing protein</fullName>
    </recommendedName>
</protein>
<comment type="caution">
    <text evidence="5">The sequence shown here is derived from an EMBL/GenBank/DDBJ whole genome shotgun (WGS) entry which is preliminary data.</text>
</comment>
<dbReference type="InterPro" id="IPR043425">
    <property type="entry name" value="NusG-like"/>
</dbReference>
<keyword evidence="6" id="KW-1185">Reference proteome</keyword>
<keyword evidence="2" id="KW-0805">Transcription regulation</keyword>
<gene>
    <name evidence="5" type="ORF">CU100_09595</name>
</gene>
<dbReference type="PANTHER" id="PTHR30265">
    <property type="entry name" value="RHO-INTERACTING TRANSCRIPTION TERMINATION FACTOR NUSG"/>
    <property type="match status" value="1"/>
</dbReference>
<organism evidence="5 6">
    <name type="scientific">Phyllobacterium endophyticum</name>
    <dbReference type="NCBI Taxonomy" id="1149773"/>
    <lineage>
        <taxon>Bacteria</taxon>
        <taxon>Pseudomonadati</taxon>
        <taxon>Pseudomonadota</taxon>
        <taxon>Alphaproteobacteria</taxon>
        <taxon>Hyphomicrobiales</taxon>
        <taxon>Phyllobacteriaceae</taxon>
        <taxon>Phyllobacterium</taxon>
    </lineage>
</organism>
<dbReference type="InterPro" id="IPR014722">
    <property type="entry name" value="Rib_uL2_dom2"/>
</dbReference>
<proteinExistence type="predicted"/>
<dbReference type="Proteomes" id="UP000241158">
    <property type="component" value="Unassembled WGS sequence"/>
</dbReference>
<reference evidence="6" key="1">
    <citation type="submission" date="2017-11" db="EMBL/GenBank/DDBJ databases">
        <authorList>
            <person name="Kuznetsova I."/>
            <person name="Sazanova A."/>
            <person name="Chirak E."/>
            <person name="Safronova V."/>
            <person name="Willems A."/>
        </authorList>
    </citation>
    <scope>NUCLEOTIDE SEQUENCE [LARGE SCALE GENOMIC DNA]</scope>
    <source>
        <strain evidence="6">PEPV15</strain>
    </source>
</reference>
<dbReference type="EMBL" id="PGGN01000002">
    <property type="protein sequence ID" value="PSH57930.1"/>
    <property type="molecule type" value="Genomic_DNA"/>
</dbReference>
<evidence type="ECO:0000313" key="5">
    <source>
        <dbReference type="EMBL" id="PSH57930.1"/>
    </source>
</evidence>
<evidence type="ECO:0000256" key="3">
    <source>
        <dbReference type="ARBA" id="ARBA00023163"/>
    </source>
</evidence>
<dbReference type="Pfam" id="PF02357">
    <property type="entry name" value="NusG"/>
    <property type="match status" value="1"/>
</dbReference>
<dbReference type="RefSeq" id="WP_106716371.1">
    <property type="nucleotide sequence ID" value="NZ_JACHXT010000001.1"/>
</dbReference>
<dbReference type="CDD" id="cd06091">
    <property type="entry name" value="KOW_NusG"/>
    <property type="match status" value="1"/>
</dbReference>
<dbReference type="OrthoDB" id="7909051at2"/>
<dbReference type="Gene3D" id="3.30.70.940">
    <property type="entry name" value="NusG, N-terminal domain"/>
    <property type="match status" value="1"/>
</dbReference>
<dbReference type="InterPro" id="IPR036735">
    <property type="entry name" value="NGN_dom_sf"/>
</dbReference>
<feature type="domain" description="NusG-like N-terminal" evidence="4">
    <location>
        <begin position="8"/>
        <end position="109"/>
    </location>
</feature>
<evidence type="ECO:0000259" key="4">
    <source>
        <dbReference type="SMART" id="SM00738"/>
    </source>
</evidence>
<evidence type="ECO:0000256" key="1">
    <source>
        <dbReference type="ARBA" id="ARBA00022814"/>
    </source>
</evidence>
<name>A0A2P7AUN0_9HYPH</name>
<evidence type="ECO:0000256" key="2">
    <source>
        <dbReference type="ARBA" id="ARBA00023015"/>
    </source>
</evidence>
<keyword evidence="3" id="KW-0804">Transcription</keyword>
<dbReference type="InterPro" id="IPR006645">
    <property type="entry name" value="NGN-like_dom"/>
</dbReference>
<accession>A0A2P7AUN0</accession>
<evidence type="ECO:0000313" key="6">
    <source>
        <dbReference type="Proteomes" id="UP000241158"/>
    </source>
</evidence>
<dbReference type="SUPFAM" id="SSF82679">
    <property type="entry name" value="N-utilization substance G protein NusG, N-terminal domain"/>
    <property type="match status" value="1"/>
</dbReference>